<sequence length="419" mass="43367">MPGRAIGVLIVDDSAVVRQALTARLAASPGIEVIGAVADPVFAMAHMNRAWPDVVVLDLEMPRMDGLTFLKKIMAVRPTPVVVCSALTAHGAETAVEALAAGAVAVIPRPVTGLKQFVETQFSDIVAAVRAAALGGQRGRASVPPHDVDLALAPAGGRAAPAPTRAVAATRLGSPPPATRLAPFLTPPDPRFAPPAVPATRLGSPPAAPAVVLDPPHLTDLPGHKANKAVVSAERVVAIGTSTGGTKALEVVLPALPRSVPGVVIVQHMPERFTAAFAQRLDTMCRVRVREAADGDEVLPGNVLVAPGGRHMELIRMGSGYRVRVFDAPPVNRHRPSVDVLFRSVARAAGNAALGVIMTGMGDDGARGLLEMHRAGAFTVAQDEATCVVHGMPHEAVTLGAVDREAPLGSIAEVIHRYG</sequence>
<feature type="active site" evidence="5 6">
    <location>
        <position position="268"/>
    </location>
</feature>
<dbReference type="InterPro" id="IPR000673">
    <property type="entry name" value="Sig_transdc_resp-reg_Me-estase"/>
</dbReference>
<comment type="caution">
    <text evidence="10">The sequence shown here is derived from an EMBL/GenBank/DDBJ whole genome shotgun (WGS) entry which is preliminary data.</text>
</comment>
<dbReference type="SUPFAM" id="SSF52172">
    <property type="entry name" value="CheY-like"/>
    <property type="match status" value="1"/>
</dbReference>
<comment type="catalytic activity">
    <reaction evidence="5">
        <text>L-glutaminyl-[protein] + H2O = L-glutamyl-[protein] + NH4(+)</text>
        <dbReference type="Rhea" id="RHEA:16441"/>
        <dbReference type="Rhea" id="RHEA-COMP:10207"/>
        <dbReference type="Rhea" id="RHEA-COMP:10208"/>
        <dbReference type="ChEBI" id="CHEBI:15377"/>
        <dbReference type="ChEBI" id="CHEBI:28938"/>
        <dbReference type="ChEBI" id="CHEBI:29973"/>
        <dbReference type="ChEBI" id="CHEBI:30011"/>
        <dbReference type="EC" id="3.5.1.44"/>
    </reaction>
</comment>
<evidence type="ECO:0000256" key="2">
    <source>
        <dbReference type="ARBA" id="ARBA00022500"/>
    </source>
</evidence>
<dbReference type="InterPro" id="IPR011006">
    <property type="entry name" value="CheY-like_superfamily"/>
</dbReference>
<dbReference type="EMBL" id="JAVDYC010000001">
    <property type="protein sequence ID" value="MDR7328176.1"/>
    <property type="molecule type" value="Genomic_DNA"/>
</dbReference>
<dbReference type="Gene3D" id="3.40.50.180">
    <property type="entry name" value="Methylesterase CheB, C-terminal domain"/>
    <property type="match status" value="1"/>
</dbReference>
<dbReference type="PROSITE" id="PS50122">
    <property type="entry name" value="CHEB"/>
    <property type="match status" value="1"/>
</dbReference>
<keyword evidence="11" id="KW-1185">Reference proteome</keyword>
<dbReference type="PANTHER" id="PTHR42872">
    <property type="entry name" value="PROTEIN-GLUTAMATE METHYLESTERASE/PROTEIN-GLUTAMINE GLUTAMINASE"/>
    <property type="match status" value="1"/>
</dbReference>
<comment type="function">
    <text evidence="5">Involved in chemotaxis. Part of a chemotaxis signal transduction system that modulates chemotaxis in response to various stimuli. Catalyzes the demethylation of specific methylglutamate residues introduced into the chemoreceptors (methyl-accepting chemotaxis proteins or MCP) by CheR. Also mediates the irreversible deamidation of specific glutamine residues to glutamic acid.</text>
</comment>
<dbReference type="SMART" id="SM00448">
    <property type="entry name" value="REC"/>
    <property type="match status" value="1"/>
</dbReference>
<gene>
    <name evidence="5" type="primary">cheB</name>
    <name evidence="10" type="ORF">J2S44_008426</name>
</gene>
<dbReference type="GO" id="GO:0000156">
    <property type="term" value="F:phosphorelay response regulator activity"/>
    <property type="evidence" value="ECO:0007669"/>
    <property type="project" value="InterPro"/>
</dbReference>
<name>A0AAE4A0F5_9ACTN</name>
<evidence type="ECO:0000256" key="5">
    <source>
        <dbReference type="HAMAP-Rule" id="MF_00099"/>
    </source>
</evidence>
<dbReference type="PROSITE" id="PS50110">
    <property type="entry name" value="RESPONSE_REGULATORY"/>
    <property type="match status" value="1"/>
</dbReference>
<dbReference type="AlphaFoldDB" id="A0AAE4A0F5"/>
<dbReference type="Pfam" id="PF00072">
    <property type="entry name" value="Response_reg"/>
    <property type="match status" value="1"/>
</dbReference>
<dbReference type="NCBIfam" id="NF001965">
    <property type="entry name" value="PRK00742.1"/>
    <property type="match status" value="1"/>
</dbReference>
<dbReference type="GO" id="GO:0008984">
    <property type="term" value="F:protein-glutamate methylesterase activity"/>
    <property type="evidence" value="ECO:0007669"/>
    <property type="project" value="UniProtKB-UniRule"/>
</dbReference>
<dbReference type="PANTHER" id="PTHR42872:SF6">
    <property type="entry name" value="PROTEIN-GLUTAMATE METHYLESTERASE_PROTEIN-GLUTAMINE GLUTAMINASE"/>
    <property type="match status" value="1"/>
</dbReference>
<dbReference type="GO" id="GO:0005737">
    <property type="term" value="C:cytoplasm"/>
    <property type="evidence" value="ECO:0007669"/>
    <property type="project" value="UniProtKB-SubCell"/>
</dbReference>
<dbReference type="InterPro" id="IPR035909">
    <property type="entry name" value="CheB_C"/>
</dbReference>
<evidence type="ECO:0000313" key="10">
    <source>
        <dbReference type="EMBL" id="MDR7328176.1"/>
    </source>
</evidence>
<evidence type="ECO:0000259" key="8">
    <source>
        <dbReference type="PROSITE" id="PS50110"/>
    </source>
</evidence>
<accession>A0AAE4A0F5</accession>
<dbReference type="RefSeq" id="WP_310429150.1">
    <property type="nucleotide sequence ID" value="NZ_JAVDYC010000001.1"/>
</dbReference>
<dbReference type="CDD" id="cd16432">
    <property type="entry name" value="CheB_Rec"/>
    <property type="match status" value="1"/>
</dbReference>
<reference evidence="10 11" key="1">
    <citation type="submission" date="2023-07" db="EMBL/GenBank/DDBJ databases">
        <title>Sequencing the genomes of 1000 actinobacteria strains.</title>
        <authorList>
            <person name="Klenk H.-P."/>
        </authorList>
    </citation>
    <scope>NUCLEOTIDE SEQUENCE [LARGE SCALE GENOMIC DNA]</scope>
    <source>
        <strain evidence="10 11">DSM 44711</strain>
    </source>
</reference>
<dbReference type="InterPro" id="IPR001789">
    <property type="entry name" value="Sig_transdc_resp-reg_receiver"/>
</dbReference>
<protein>
    <recommendedName>
        <fullName evidence="5">Protein-glutamate methylesterase/protein-glutamine glutaminase</fullName>
        <ecNumber evidence="5">3.1.1.61</ecNumber>
        <ecNumber evidence="5">3.5.1.44</ecNumber>
    </recommendedName>
</protein>
<dbReference type="GO" id="GO:0006935">
    <property type="term" value="P:chemotaxis"/>
    <property type="evidence" value="ECO:0007669"/>
    <property type="project" value="UniProtKB-UniRule"/>
</dbReference>
<evidence type="ECO:0000256" key="7">
    <source>
        <dbReference type="PROSITE-ProRule" id="PRU00169"/>
    </source>
</evidence>
<feature type="domain" description="Response regulatory" evidence="8">
    <location>
        <begin position="7"/>
        <end position="124"/>
    </location>
</feature>
<dbReference type="EC" id="3.5.1.44" evidence="5"/>
<dbReference type="Gene3D" id="3.40.50.2300">
    <property type="match status" value="1"/>
</dbReference>
<feature type="modified residue" description="4-aspartylphosphate" evidence="5 7">
    <location>
        <position position="58"/>
    </location>
</feature>
<comment type="catalytic activity">
    <reaction evidence="4 5">
        <text>[protein]-L-glutamate 5-O-methyl ester + H2O = L-glutamyl-[protein] + methanol + H(+)</text>
        <dbReference type="Rhea" id="RHEA:23236"/>
        <dbReference type="Rhea" id="RHEA-COMP:10208"/>
        <dbReference type="Rhea" id="RHEA-COMP:10311"/>
        <dbReference type="ChEBI" id="CHEBI:15377"/>
        <dbReference type="ChEBI" id="CHEBI:15378"/>
        <dbReference type="ChEBI" id="CHEBI:17790"/>
        <dbReference type="ChEBI" id="CHEBI:29973"/>
        <dbReference type="ChEBI" id="CHEBI:82795"/>
        <dbReference type="EC" id="3.1.1.61"/>
    </reaction>
</comment>
<keyword evidence="2 5" id="KW-0145">Chemotaxis</keyword>
<dbReference type="GO" id="GO:0050568">
    <property type="term" value="F:protein-glutamine glutaminase activity"/>
    <property type="evidence" value="ECO:0007669"/>
    <property type="project" value="UniProtKB-UniRule"/>
</dbReference>
<evidence type="ECO:0000313" key="11">
    <source>
        <dbReference type="Proteomes" id="UP001183629"/>
    </source>
</evidence>
<dbReference type="HAMAP" id="MF_00099">
    <property type="entry name" value="CheB_chemtxs"/>
    <property type="match status" value="1"/>
</dbReference>
<dbReference type="Proteomes" id="UP001183629">
    <property type="component" value="Unassembled WGS sequence"/>
</dbReference>
<comment type="domain">
    <text evidence="5">Contains a C-terminal catalytic domain, and an N-terminal region which modulates catalytic activity.</text>
</comment>
<organism evidence="10 11">
    <name type="scientific">Catenuloplanes niger</name>
    <dbReference type="NCBI Taxonomy" id="587534"/>
    <lineage>
        <taxon>Bacteria</taxon>
        <taxon>Bacillati</taxon>
        <taxon>Actinomycetota</taxon>
        <taxon>Actinomycetes</taxon>
        <taxon>Micromonosporales</taxon>
        <taxon>Micromonosporaceae</taxon>
        <taxon>Catenuloplanes</taxon>
    </lineage>
</organism>
<feature type="active site" evidence="5 6">
    <location>
        <position position="364"/>
    </location>
</feature>
<dbReference type="CDD" id="cd17541">
    <property type="entry name" value="REC_CheB-like"/>
    <property type="match status" value="1"/>
</dbReference>
<evidence type="ECO:0000259" key="9">
    <source>
        <dbReference type="PROSITE" id="PS50122"/>
    </source>
</evidence>
<comment type="similarity">
    <text evidence="5">Belongs to the CheB family.</text>
</comment>
<comment type="subcellular location">
    <subcellularLocation>
        <location evidence="5">Cytoplasm</location>
    </subcellularLocation>
</comment>
<comment type="PTM">
    <text evidence="5">Phosphorylated by CheA. Phosphorylation of the N-terminal regulatory domain activates the methylesterase activity.</text>
</comment>
<dbReference type="SUPFAM" id="SSF52738">
    <property type="entry name" value="Methylesterase CheB, C-terminal domain"/>
    <property type="match status" value="1"/>
</dbReference>
<dbReference type="Pfam" id="PF01339">
    <property type="entry name" value="CheB_methylest"/>
    <property type="match status" value="1"/>
</dbReference>
<keyword evidence="3 5" id="KW-0378">Hydrolase</keyword>
<dbReference type="EC" id="3.1.1.61" evidence="5"/>
<evidence type="ECO:0000256" key="4">
    <source>
        <dbReference type="ARBA" id="ARBA00048267"/>
    </source>
</evidence>
<feature type="domain" description="CheB-type methylesterase" evidence="9">
    <location>
        <begin position="230"/>
        <end position="419"/>
    </location>
</feature>
<keyword evidence="5 7" id="KW-0597">Phosphoprotein</keyword>
<keyword evidence="1 5" id="KW-0963">Cytoplasm</keyword>
<evidence type="ECO:0000256" key="6">
    <source>
        <dbReference type="PROSITE-ProRule" id="PRU00050"/>
    </source>
</evidence>
<evidence type="ECO:0000256" key="3">
    <source>
        <dbReference type="ARBA" id="ARBA00022801"/>
    </source>
</evidence>
<dbReference type="InterPro" id="IPR008248">
    <property type="entry name" value="CheB-like"/>
</dbReference>
<feature type="active site" evidence="5 6">
    <location>
        <position position="242"/>
    </location>
</feature>
<evidence type="ECO:0000256" key="1">
    <source>
        <dbReference type="ARBA" id="ARBA00022490"/>
    </source>
</evidence>
<proteinExistence type="inferred from homology"/>